<dbReference type="InterPro" id="IPR028274">
    <property type="entry name" value="TerY-C"/>
</dbReference>
<keyword evidence="3" id="KW-1185">Reference proteome</keyword>
<sequence>MRRLPVFFVLDCSESMVGENLRKMEQGLQSIVTALRGDPHALETVYLSVIAFAGVARTIVPLIELMDFYPPRLPLGGGTSLGAALDTLMHEIDRQVVRTTADAKGDWKPIVFLMTDGHPTDDPQAAIDRWRQTHARAAQLVAVGMGSQTDFSALARLTDQVLLFEDSRPGDFKRLIDWVSASVVARSQRLGEPNELSLTKSFDERVLSLVKDAPTTHADDNCVVLVGRCQKHRRPYLIKYEREERALSTVEFNLPLSSYQLAGCYPLDESYFDWSDPRTSSLKVNTAELMGAPGCPHCGNATAFAVCGCGKLLCLNGPGEAICPWCEKTVAFAPGASDAGGFDVGRSQG</sequence>
<dbReference type="Pfam" id="PF15616">
    <property type="entry name" value="TerY_C"/>
    <property type="match status" value="1"/>
</dbReference>
<gene>
    <name evidence="2" type="ORF">Thiowin_04822</name>
</gene>
<dbReference type="RefSeq" id="WP_328985433.1">
    <property type="nucleotide sequence ID" value="NZ_CP121472.1"/>
</dbReference>
<dbReference type="InterPro" id="IPR002035">
    <property type="entry name" value="VWF_A"/>
</dbReference>
<dbReference type="InterPro" id="IPR036465">
    <property type="entry name" value="vWFA_dom_sf"/>
</dbReference>
<proteinExistence type="predicted"/>
<dbReference type="SMART" id="SM00327">
    <property type="entry name" value="VWA"/>
    <property type="match status" value="1"/>
</dbReference>
<dbReference type="EMBL" id="CP121472">
    <property type="protein sequence ID" value="WPL19681.1"/>
    <property type="molecule type" value="Genomic_DNA"/>
</dbReference>
<dbReference type="Gene3D" id="3.40.50.410">
    <property type="entry name" value="von Willebrand factor, type A domain"/>
    <property type="match status" value="1"/>
</dbReference>
<protein>
    <recommendedName>
        <fullName evidence="1">VWFA domain-containing protein</fullName>
    </recommendedName>
</protein>
<evidence type="ECO:0000313" key="3">
    <source>
        <dbReference type="Proteomes" id="UP001432180"/>
    </source>
</evidence>
<accession>A0ABZ0SJM5</accession>
<dbReference type="Proteomes" id="UP001432180">
    <property type="component" value="Chromosome"/>
</dbReference>
<organism evidence="2 3">
    <name type="scientific">Thiorhodovibrio winogradskyi</name>
    <dbReference type="NCBI Taxonomy" id="77007"/>
    <lineage>
        <taxon>Bacteria</taxon>
        <taxon>Pseudomonadati</taxon>
        <taxon>Pseudomonadota</taxon>
        <taxon>Gammaproteobacteria</taxon>
        <taxon>Chromatiales</taxon>
        <taxon>Chromatiaceae</taxon>
        <taxon>Thiorhodovibrio</taxon>
    </lineage>
</organism>
<name>A0ABZ0SJM5_9GAMM</name>
<dbReference type="Pfam" id="PF00092">
    <property type="entry name" value="VWA"/>
    <property type="match status" value="1"/>
</dbReference>
<evidence type="ECO:0000313" key="2">
    <source>
        <dbReference type="EMBL" id="WPL19681.1"/>
    </source>
</evidence>
<dbReference type="SUPFAM" id="SSF53300">
    <property type="entry name" value="vWA-like"/>
    <property type="match status" value="1"/>
</dbReference>
<dbReference type="CDD" id="cd01464">
    <property type="entry name" value="vWA_subfamily"/>
    <property type="match status" value="1"/>
</dbReference>
<reference evidence="2 3" key="1">
    <citation type="journal article" date="2023" name="Microorganisms">
        <title>Thiorhodovibrio frisius and Trv. litoralis spp. nov., Two Novel Members from a Clade of Fastidious Purple Sulfur Bacteria That Exhibit Unique Red-Shifted Light-Harvesting Capabilities.</title>
        <authorList>
            <person name="Methner A."/>
            <person name="Kuzyk S.B."/>
            <person name="Petersen J."/>
            <person name="Bauer S."/>
            <person name="Brinkmann H."/>
            <person name="Sichau K."/>
            <person name="Wanner G."/>
            <person name="Wolf J."/>
            <person name="Neumann-Schaal M."/>
            <person name="Henke P."/>
            <person name="Tank M."/>
            <person name="Sproer C."/>
            <person name="Bunk B."/>
            <person name="Overmann J."/>
        </authorList>
    </citation>
    <scope>NUCLEOTIDE SEQUENCE [LARGE SCALE GENOMIC DNA]</scope>
    <source>
        <strain evidence="2 3">DSM 6702</strain>
    </source>
</reference>
<dbReference type="PROSITE" id="PS50234">
    <property type="entry name" value="VWFA"/>
    <property type="match status" value="1"/>
</dbReference>
<evidence type="ECO:0000259" key="1">
    <source>
        <dbReference type="PROSITE" id="PS50234"/>
    </source>
</evidence>
<feature type="domain" description="VWFA" evidence="1">
    <location>
        <begin position="5"/>
        <end position="179"/>
    </location>
</feature>